<dbReference type="GO" id="GO:0000049">
    <property type="term" value="F:tRNA binding"/>
    <property type="evidence" value="ECO:0007669"/>
    <property type="project" value="TreeGrafter"/>
</dbReference>
<keyword evidence="5" id="KW-0808">Transferase</keyword>
<dbReference type="AlphaFoldDB" id="A0A9D6LQ93"/>
<dbReference type="PROSITE" id="PS51163">
    <property type="entry name" value="YRDC"/>
    <property type="match status" value="1"/>
</dbReference>
<proteinExistence type="inferred from homology"/>
<protein>
    <recommendedName>
        <fullName evidence="10">L-threonylcarbamoyladenylate synthase</fullName>
        <ecNumber evidence="3">2.7.7.87</ecNumber>
    </recommendedName>
    <alternativeName>
        <fullName evidence="10">L-threonylcarbamoyladenylate synthase</fullName>
    </alternativeName>
</protein>
<dbReference type="InterPro" id="IPR017945">
    <property type="entry name" value="DHBP_synth_RibB-like_a/b_dom"/>
</dbReference>
<name>A0A9D6LQ93_9BACT</name>
<dbReference type="NCBIfam" id="TIGR00057">
    <property type="entry name" value="L-threonylcarbamoyladenylate synthase"/>
    <property type="match status" value="1"/>
</dbReference>
<dbReference type="InterPro" id="IPR050156">
    <property type="entry name" value="TC-AMP_synthase_SUA5"/>
</dbReference>
<reference evidence="13" key="1">
    <citation type="submission" date="2020-07" db="EMBL/GenBank/DDBJ databases">
        <title>Huge and variable diversity of episymbiotic CPR bacteria and DPANN archaea in groundwater ecosystems.</title>
        <authorList>
            <person name="He C.Y."/>
            <person name="Keren R."/>
            <person name="Whittaker M."/>
            <person name="Farag I.F."/>
            <person name="Doudna J."/>
            <person name="Cate J.H.D."/>
            <person name="Banfield J.F."/>
        </authorList>
    </citation>
    <scope>NUCLEOTIDE SEQUENCE</scope>
    <source>
        <strain evidence="13">NC_groundwater_972_Pr1_S-0.2um_49_27</strain>
    </source>
</reference>
<evidence type="ECO:0000256" key="4">
    <source>
        <dbReference type="ARBA" id="ARBA00022490"/>
    </source>
</evidence>
<evidence type="ECO:0000256" key="8">
    <source>
        <dbReference type="ARBA" id="ARBA00022741"/>
    </source>
</evidence>
<comment type="catalytic activity">
    <reaction evidence="11">
        <text>L-threonine + hydrogencarbonate + ATP = L-threonylcarbamoyladenylate + diphosphate + H2O</text>
        <dbReference type="Rhea" id="RHEA:36407"/>
        <dbReference type="ChEBI" id="CHEBI:15377"/>
        <dbReference type="ChEBI" id="CHEBI:17544"/>
        <dbReference type="ChEBI" id="CHEBI:30616"/>
        <dbReference type="ChEBI" id="CHEBI:33019"/>
        <dbReference type="ChEBI" id="CHEBI:57926"/>
        <dbReference type="ChEBI" id="CHEBI:73682"/>
        <dbReference type="EC" id="2.7.7.87"/>
    </reaction>
</comment>
<dbReference type="GO" id="GO:0008033">
    <property type="term" value="P:tRNA processing"/>
    <property type="evidence" value="ECO:0007669"/>
    <property type="project" value="UniProtKB-KW"/>
</dbReference>
<keyword evidence="7" id="KW-0548">Nucleotidyltransferase</keyword>
<evidence type="ECO:0000256" key="3">
    <source>
        <dbReference type="ARBA" id="ARBA00012584"/>
    </source>
</evidence>
<comment type="subcellular location">
    <subcellularLocation>
        <location evidence="1">Cytoplasm</location>
    </subcellularLocation>
</comment>
<evidence type="ECO:0000256" key="1">
    <source>
        <dbReference type="ARBA" id="ARBA00004496"/>
    </source>
</evidence>
<feature type="domain" description="YrdC-like" evidence="12">
    <location>
        <begin position="12"/>
        <end position="201"/>
    </location>
</feature>
<evidence type="ECO:0000256" key="9">
    <source>
        <dbReference type="ARBA" id="ARBA00022840"/>
    </source>
</evidence>
<keyword evidence="8" id="KW-0547">Nucleotide-binding</keyword>
<dbReference type="Pfam" id="PF01300">
    <property type="entry name" value="Sua5_yciO_yrdC"/>
    <property type="match status" value="1"/>
</dbReference>
<accession>A0A9D6LQ93</accession>
<keyword evidence="6" id="KW-0819">tRNA processing</keyword>
<dbReference type="GO" id="GO:0061710">
    <property type="term" value="F:L-threonylcarbamoyladenylate synthase"/>
    <property type="evidence" value="ECO:0007669"/>
    <property type="project" value="UniProtKB-EC"/>
</dbReference>
<comment type="similarity">
    <text evidence="2">Belongs to the SUA5 family.</text>
</comment>
<evidence type="ECO:0000259" key="12">
    <source>
        <dbReference type="PROSITE" id="PS51163"/>
    </source>
</evidence>
<dbReference type="InterPro" id="IPR006070">
    <property type="entry name" value="Sua5-like_dom"/>
</dbReference>
<keyword evidence="4" id="KW-0963">Cytoplasm</keyword>
<organism evidence="13 14">
    <name type="scientific">Candidatus Sungiibacteriota bacterium</name>
    <dbReference type="NCBI Taxonomy" id="2750080"/>
    <lineage>
        <taxon>Bacteria</taxon>
        <taxon>Candidatus Sungiibacteriota</taxon>
    </lineage>
</organism>
<dbReference type="PANTHER" id="PTHR17490:SF16">
    <property type="entry name" value="THREONYLCARBAMOYL-AMP SYNTHASE"/>
    <property type="match status" value="1"/>
</dbReference>
<comment type="caution">
    <text evidence="13">The sequence shown here is derived from an EMBL/GenBank/DDBJ whole genome shotgun (WGS) entry which is preliminary data.</text>
</comment>
<evidence type="ECO:0000256" key="6">
    <source>
        <dbReference type="ARBA" id="ARBA00022694"/>
    </source>
</evidence>
<evidence type="ECO:0000256" key="7">
    <source>
        <dbReference type="ARBA" id="ARBA00022695"/>
    </source>
</evidence>
<sequence length="214" mass="23686">MEIITLTKDSLPGALFAAVQIVKRGGVIVFPTDTIYGIGGNAELAGVAKRVIRIKARLKEKGMPILVRDVKMARKYAYIDMWTEELLGQIWPGAVSVILHKKDVVPDIISGGRDTIAIRVSAHPFMAELFRQIDFPLIGTSANRSGAAHPKSLDEFLKDLRDRNEKPDLIINAGELQDTEPSTILDVTNRKNPVILRKGVVTKSQLEELLERPL</sequence>
<dbReference type="SUPFAM" id="SSF55821">
    <property type="entry name" value="YrdC/RibB"/>
    <property type="match status" value="1"/>
</dbReference>
<evidence type="ECO:0000313" key="13">
    <source>
        <dbReference type="EMBL" id="MBI3627748.1"/>
    </source>
</evidence>
<dbReference type="Proteomes" id="UP000808388">
    <property type="component" value="Unassembled WGS sequence"/>
</dbReference>
<evidence type="ECO:0000256" key="5">
    <source>
        <dbReference type="ARBA" id="ARBA00022679"/>
    </source>
</evidence>
<dbReference type="PANTHER" id="PTHR17490">
    <property type="entry name" value="SUA5"/>
    <property type="match status" value="1"/>
</dbReference>
<gene>
    <name evidence="13" type="ORF">HY220_03345</name>
</gene>
<evidence type="ECO:0000256" key="11">
    <source>
        <dbReference type="ARBA" id="ARBA00048366"/>
    </source>
</evidence>
<dbReference type="EMBL" id="JACQCQ010000012">
    <property type="protein sequence ID" value="MBI3627748.1"/>
    <property type="molecule type" value="Genomic_DNA"/>
</dbReference>
<keyword evidence="9" id="KW-0067">ATP-binding</keyword>
<evidence type="ECO:0000256" key="10">
    <source>
        <dbReference type="ARBA" id="ARBA00029774"/>
    </source>
</evidence>
<dbReference type="EC" id="2.7.7.87" evidence="3"/>
<dbReference type="GO" id="GO:0005524">
    <property type="term" value="F:ATP binding"/>
    <property type="evidence" value="ECO:0007669"/>
    <property type="project" value="UniProtKB-KW"/>
</dbReference>
<evidence type="ECO:0000256" key="2">
    <source>
        <dbReference type="ARBA" id="ARBA00007663"/>
    </source>
</evidence>
<dbReference type="Gene3D" id="3.90.870.10">
    <property type="entry name" value="DHBP synthase"/>
    <property type="match status" value="1"/>
</dbReference>
<dbReference type="GO" id="GO:0003725">
    <property type="term" value="F:double-stranded RNA binding"/>
    <property type="evidence" value="ECO:0007669"/>
    <property type="project" value="InterPro"/>
</dbReference>
<dbReference type="GO" id="GO:0005737">
    <property type="term" value="C:cytoplasm"/>
    <property type="evidence" value="ECO:0007669"/>
    <property type="project" value="UniProtKB-SubCell"/>
</dbReference>
<dbReference type="GO" id="GO:0006450">
    <property type="term" value="P:regulation of translational fidelity"/>
    <property type="evidence" value="ECO:0007669"/>
    <property type="project" value="TreeGrafter"/>
</dbReference>
<evidence type="ECO:0000313" key="14">
    <source>
        <dbReference type="Proteomes" id="UP000808388"/>
    </source>
</evidence>